<dbReference type="CDD" id="cd04692">
    <property type="entry name" value="NUDIX_Hydrolase"/>
    <property type="match status" value="1"/>
</dbReference>
<dbReference type="Gene3D" id="3.90.79.10">
    <property type="entry name" value="Nucleoside Triphosphate Pyrophosphohydrolase"/>
    <property type="match status" value="1"/>
</dbReference>
<feature type="domain" description="Nudix hydrolase" evidence="2">
    <location>
        <begin position="45"/>
        <end position="174"/>
    </location>
</feature>
<dbReference type="PANTHER" id="PTHR10885">
    <property type="entry name" value="ISOPENTENYL-DIPHOSPHATE DELTA-ISOMERASE"/>
    <property type="match status" value="1"/>
</dbReference>
<dbReference type="PROSITE" id="PS51462">
    <property type="entry name" value="NUDIX"/>
    <property type="match status" value="1"/>
</dbReference>
<dbReference type="EMBL" id="CP003221">
    <property type="protein sequence ID" value="EGJ51384.1"/>
    <property type="molecule type" value="Genomic_DNA"/>
</dbReference>
<dbReference type="InterPro" id="IPR020084">
    <property type="entry name" value="NUDIX_hydrolase_CS"/>
</dbReference>
<dbReference type="RefSeq" id="WP_014261029.1">
    <property type="nucleotide sequence ID" value="NC_016629.1"/>
</dbReference>
<proteinExistence type="predicted"/>
<sequence length="187" mass="20963">MTVPKSLKRNLKSFPSPASELVEVVDEKDRPIAVMPLLEVHKQCLRHRSVMVLLYNLQGKIFLQKRGQAKALYPGRWDISASGHVQAGESCEDAALRELQEELGIQLDSLKLKQRVGAGPNTGWEFVSLYSAGKINQHPAPAPLELAGGYFVDEQELESLVVNFRDLLTPGLAYFWENGLIFPFRTF</sequence>
<evidence type="ECO:0000313" key="3">
    <source>
        <dbReference type="EMBL" id="EGJ51384.1"/>
    </source>
</evidence>
<dbReference type="KEGG" id="daf:Desaf_3087"/>
<dbReference type="GO" id="GO:0016787">
    <property type="term" value="F:hydrolase activity"/>
    <property type="evidence" value="ECO:0007669"/>
    <property type="project" value="UniProtKB-KW"/>
</dbReference>
<keyword evidence="4" id="KW-1185">Reference proteome</keyword>
<evidence type="ECO:0000259" key="2">
    <source>
        <dbReference type="PROSITE" id="PS51462"/>
    </source>
</evidence>
<dbReference type="Proteomes" id="UP000007844">
    <property type="component" value="Chromosome"/>
</dbReference>
<evidence type="ECO:0000256" key="1">
    <source>
        <dbReference type="ARBA" id="ARBA00022801"/>
    </source>
</evidence>
<reference evidence="3 4" key="1">
    <citation type="journal article" date="2011" name="J. Bacteriol.">
        <title>Genome sequence of the mercury-methylating and pleomorphic Desulfovibrio africanus Strain Walvis Bay.</title>
        <authorList>
            <person name="Brown S.D."/>
            <person name="Wall J.D."/>
            <person name="Kucken A.M."/>
            <person name="Gilmour C.C."/>
            <person name="Podar M."/>
            <person name="Brandt C.C."/>
            <person name="Teshima H."/>
            <person name="Detter J.C."/>
            <person name="Han C.S."/>
            <person name="Land M.L."/>
            <person name="Lucas S."/>
            <person name="Han J."/>
            <person name="Pennacchio L."/>
            <person name="Nolan M."/>
            <person name="Pitluck S."/>
            <person name="Woyke T."/>
            <person name="Goodwin L."/>
            <person name="Palumbo A.V."/>
            <person name="Elias D.A."/>
        </authorList>
    </citation>
    <scope>NUCLEOTIDE SEQUENCE [LARGE SCALE GENOMIC DNA]</scope>
    <source>
        <strain evidence="3 4">Walvis Bay</strain>
    </source>
</reference>
<dbReference type="HOGENOM" id="CLU_060552_3_1_7"/>
<name>F3Z2X6_DESAF</name>
<gene>
    <name evidence="3" type="ORF">Desaf_3087</name>
</gene>
<protein>
    <submittedName>
        <fullName evidence="3">NUDIX hydrolase</fullName>
    </submittedName>
</protein>
<dbReference type="AlphaFoldDB" id="F3Z2X6"/>
<organism evidence="3 4">
    <name type="scientific">Desulfocurvibacter africanus subsp. africanus str. Walvis Bay</name>
    <dbReference type="NCBI Taxonomy" id="690850"/>
    <lineage>
        <taxon>Bacteria</taxon>
        <taxon>Pseudomonadati</taxon>
        <taxon>Thermodesulfobacteriota</taxon>
        <taxon>Desulfovibrionia</taxon>
        <taxon>Desulfovibrionales</taxon>
        <taxon>Desulfovibrionaceae</taxon>
        <taxon>Desulfocurvibacter</taxon>
    </lineage>
</organism>
<dbReference type="InterPro" id="IPR000086">
    <property type="entry name" value="NUDIX_hydrolase_dom"/>
</dbReference>
<keyword evidence="1 3" id="KW-0378">Hydrolase</keyword>
<dbReference type="PROSITE" id="PS00893">
    <property type="entry name" value="NUDIX_BOX"/>
    <property type="match status" value="1"/>
</dbReference>
<dbReference type="STRING" id="690850.Desaf_3087"/>
<evidence type="ECO:0000313" key="4">
    <source>
        <dbReference type="Proteomes" id="UP000007844"/>
    </source>
</evidence>
<dbReference type="eggNOG" id="COG1443">
    <property type="taxonomic scope" value="Bacteria"/>
</dbReference>
<dbReference type="SUPFAM" id="SSF55811">
    <property type="entry name" value="Nudix"/>
    <property type="match status" value="1"/>
</dbReference>
<dbReference type="PANTHER" id="PTHR10885:SF0">
    <property type="entry name" value="ISOPENTENYL-DIPHOSPHATE DELTA-ISOMERASE"/>
    <property type="match status" value="1"/>
</dbReference>
<dbReference type="Pfam" id="PF00293">
    <property type="entry name" value="NUDIX"/>
    <property type="match status" value="1"/>
</dbReference>
<accession>F3Z2X6</accession>
<dbReference type="InterPro" id="IPR015797">
    <property type="entry name" value="NUDIX_hydrolase-like_dom_sf"/>
</dbReference>